<comment type="caution">
    <text evidence="10">The sequence shown here is derived from an EMBL/GenBank/DDBJ whole genome shotgun (WGS) entry which is preliminary data.</text>
</comment>
<reference evidence="10 11" key="1">
    <citation type="journal article" date="2016" name="Nat. Commun.">
        <title>Thousands of microbial genomes shed light on interconnected biogeochemical processes in an aquifer system.</title>
        <authorList>
            <person name="Anantharaman K."/>
            <person name="Brown C.T."/>
            <person name="Hug L.A."/>
            <person name="Sharon I."/>
            <person name="Castelle C.J."/>
            <person name="Probst A.J."/>
            <person name="Thomas B.C."/>
            <person name="Singh A."/>
            <person name="Wilkins M.J."/>
            <person name="Karaoz U."/>
            <person name="Brodie E.L."/>
            <person name="Williams K.H."/>
            <person name="Hubbard S.S."/>
            <person name="Banfield J.F."/>
        </authorList>
    </citation>
    <scope>NUCLEOTIDE SEQUENCE [LARGE SCALE GENOMIC DNA]</scope>
</reference>
<proteinExistence type="inferred from homology"/>
<dbReference type="SUPFAM" id="SSF52540">
    <property type="entry name" value="P-loop containing nucleoside triphosphate hydrolases"/>
    <property type="match status" value="2"/>
</dbReference>
<dbReference type="STRING" id="1817883.A3G31_01690"/>
<dbReference type="Gene3D" id="3.40.50.300">
    <property type="entry name" value="P-loop containing nucleotide triphosphate hydrolases"/>
    <property type="match status" value="2"/>
</dbReference>
<dbReference type="GO" id="GO:0005524">
    <property type="term" value="F:ATP binding"/>
    <property type="evidence" value="ECO:0007669"/>
    <property type="project" value="UniProtKB-KW"/>
</dbReference>
<keyword evidence="6 10" id="KW-0067">ATP-binding</keyword>
<feature type="domain" description="ABC transporter" evidence="9">
    <location>
        <begin position="302"/>
        <end position="535"/>
    </location>
</feature>
<evidence type="ECO:0000256" key="6">
    <source>
        <dbReference type="ARBA" id="ARBA00022840"/>
    </source>
</evidence>
<dbReference type="InterPro" id="IPR003439">
    <property type="entry name" value="ABC_transporter-like_ATP-bd"/>
</dbReference>
<dbReference type="GO" id="GO:0043190">
    <property type="term" value="C:ATP-binding cassette (ABC) transporter complex"/>
    <property type="evidence" value="ECO:0007669"/>
    <property type="project" value="TreeGrafter"/>
</dbReference>
<dbReference type="InterPro" id="IPR015856">
    <property type="entry name" value="ABC_transpr_CbiO/EcfA_su"/>
</dbReference>
<dbReference type="Pfam" id="PF00005">
    <property type="entry name" value="ABC_tran"/>
    <property type="match status" value="2"/>
</dbReference>
<keyword evidence="8" id="KW-0472">Membrane</keyword>
<dbReference type="CDD" id="cd03225">
    <property type="entry name" value="ABC_cobalt_CbiO_domain1"/>
    <property type="match status" value="2"/>
</dbReference>
<evidence type="ECO:0000256" key="2">
    <source>
        <dbReference type="ARBA" id="ARBA00005417"/>
    </source>
</evidence>
<feature type="domain" description="ABC transporter" evidence="9">
    <location>
        <begin position="5"/>
        <end position="244"/>
    </location>
</feature>
<evidence type="ECO:0000259" key="9">
    <source>
        <dbReference type="PROSITE" id="PS50893"/>
    </source>
</evidence>
<dbReference type="InterPro" id="IPR027417">
    <property type="entry name" value="P-loop_NTPase"/>
</dbReference>
<dbReference type="SMART" id="SM00382">
    <property type="entry name" value="AAA"/>
    <property type="match status" value="2"/>
</dbReference>
<evidence type="ECO:0000313" key="11">
    <source>
        <dbReference type="Proteomes" id="UP000178082"/>
    </source>
</evidence>
<dbReference type="PROSITE" id="PS00211">
    <property type="entry name" value="ABC_TRANSPORTER_1"/>
    <property type="match status" value="1"/>
</dbReference>
<dbReference type="EMBL" id="MGDI01000021">
    <property type="protein sequence ID" value="OGL53812.1"/>
    <property type="molecule type" value="Genomic_DNA"/>
</dbReference>
<name>A0A1F7SJ60_9BACT</name>
<dbReference type="Proteomes" id="UP000178082">
    <property type="component" value="Unassembled WGS sequence"/>
</dbReference>
<dbReference type="PROSITE" id="PS50893">
    <property type="entry name" value="ABC_TRANSPORTER_2"/>
    <property type="match status" value="2"/>
</dbReference>
<evidence type="ECO:0000256" key="1">
    <source>
        <dbReference type="ARBA" id="ARBA00004236"/>
    </source>
</evidence>
<evidence type="ECO:0000256" key="7">
    <source>
        <dbReference type="ARBA" id="ARBA00022967"/>
    </source>
</evidence>
<evidence type="ECO:0000256" key="5">
    <source>
        <dbReference type="ARBA" id="ARBA00022741"/>
    </source>
</evidence>
<keyword evidence="5" id="KW-0547">Nucleotide-binding</keyword>
<dbReference type="GO" id="GO:0016887">
    <property type="term" value="F:ATP hydrolysis activity"/>
    <property type="evidence" value="ECO:0007669"/>
    <property type="project" value="InterPro"/>
</dbReference>
<dbReference type="AlphaFoldDB" id="A0A1F7SJ60"/>
<accession>A0A1F7SJ60</accession>
<keyword evidence="3" id="KW-0813">Transport</keyword>
<comment type="similarity">
    <text evidence="2">Belongs to the ABC transporter superfamily.</text>
</comment>
<keyword evidence="7" id="KW-1278">Translocase</keyword>
<evidence type="ECO:0000256" key="3">
    <source>
        <dbReference type="ARBA" id="ARBA00022448"/>
    </source>
</evidence>
<organism evidence="10 11">
    <name type="scientific">Candidatus Schekmanbacteria bacterium RIFCSPLOWO2_12_FULL_38_15</name>
    <dbReference type="NCBI Taxonomy" id="1817883"/>
    <lineage>
        <taxon>Bacteria</taxon>
        <taxon>Candidatus Schekmaniibacteriota</taxon>
    </lineage>
</organism>
<gene>
    <name evidence="10" type="ORF">A3G31_01690</name>
</gene>
<comment type="subcellular location">
    <subcellularLocation>
        <location evidence="1">Cell membrane</location>
    </subcellularLocation>
</comment>
<dbReference type="InterPro" id="IPR003593">
    <property type="entry name" value="AAA+_ATPase"/>
</dbReference>
<dbReference type="PANTHER" id="PTHR43553">
    <property type="entry name" value="HEAVY METAL TRANSPORTER"/>
    <property type="match status" value="1"/>
</dbReference>
<protein>
    <submittedName>
        <fullName evidence="10">Cobalt ABC transporter ATP-binding protein</fullName>
    </submittedName>
</protein>
<evidence type="ECO:0000256" key="4">
    <source>
        <dbReference type="ARBA" id="ARBA00022475"/>
    </source>
</evidence>
<dbReference type="NCBIfam" id="NF010167">
    <property type="entry name" value="PRK13648.1"/>
    <property type="match status" value="2"/>
</dbReference>
<dbReference type="GO" id="GO:0042626">
    <property type="term" value="F:ATPase-coupled transmembrane transporter activity"/>
    <property type="evidence" value="ECO:0007669"/>
    <property type="project" value="TreeGrafter"/>
</dbReference>
<sequence length="563" mass="62710">MQNIISLQNISFKYKNSDKKALDNISLDVEKGKLYVIMGPSRAGKSTLCLALNGLVPKLIKGEFQGNVLLSGKNVSEHQVNELTPVIGQVFQDFESQLFSTNVELEVAFGPENLGFSREDIRRRIDNSLNLVGLSAFNHRQPSTLSGGEKQRLAIASVLSIEPEVLCLDEPTTDLDPEGKENVFKICRDLKKDSNRTMIIVEHETEEVLYADFIILMNNGKILAHNSPENIFKNIPFLKNIGIMPPQLVELFQELGIDEFPINKNHAIESIKKRNFKLSETKYKELIEKDKKQSASYGDVVIKTDSLHHKYLNDEEVLRGINLSIRAGEFVSIIGHNGGGKTTLAKHFNGLLLPSKGDICIKGKSTKGASLKELSQLVGFVFQNPDHQIFAQTVYEEVSFTPKLLGLTESEIDKRVKDSLESVGLSKFVSEDPFSLTKGDRQKLAVASVLSSKPEIIILDEPTTGLDYKELLSMMNLLKGLNSIGHTIIIITHSIHIVASYSHRVIVMDRGKILLDGTTREVFQKEDELAKAHIKLPSLTSLGNSLGYTLLSIDEFKDIMVKQ</sequence>
<dbReference type="InterPro" id="IPR050095">
    <property type="entry name" value="ECF_ABC_transporter_ATP-bd"/>
</dbReference>
<keyword evidence="4" id="KW-1003">Cell membrane</keyword>
<dbReference type="InterPro" id="IPR017871">
    <property type="entry name" value="ABC_transporter-like_CS"/>
</dbReference>
<evidence type="ECO:0000313" key="10">
    <source>
        <dbReference type="EMBL" id="OGL53812.1"/>
    </source>
</evidence>
<dbReference type="FunFam" id="3.40.50.300:FF:000224">
    <property type="entry name" value="Energy-coupling factor transporter ATP-binding protein EcfA"/>
    <property type="match status" value="2"/>
</dbReference>
<evidence type="ECO:0000256" key="8">
    <source>
        <dbReference type="ARBA" id="ARBA00023136"/>
    </source>
</evidence>
<dbReference type="PANTHER" id="PTHR43553:SF24">
    <property type="entry name" value="ENERGY-COUPLING FACTOR TRANSPORTER ATP-BINDING PROTEIN ECFA1"/>
    <property type="match status" value="1"/>
</dbReference>